<name>A0A2T5BPW2_9RHOB</name>
<comment type="caution">
    <text evidence="1">The sequence shown here is derived from an EMBL/GenBank/DDBJ whole genome shotgun (WGS) entry which is preliminary data.</text>
</comment>
<gene>
    <name evidence="1" type="ORF">C8N32_11719</name>
</gene>
<dbReference type="Pfam" id="PF06754">
    <property type="entry name" value="PhnG"/>
    <property type="match status" value="1"/>
</dbReference>
<dbReference type="OrthoDB" id="530475at2"/>
<keyword evidence="2" id="KW-1185">Reference proteome</keyword>
<dbReference type="AlphaFoldDB" id="A0A2T5BPW2"/>
<protein>
    <submittedName>
        <fullName evidence="1">Alpha-D-ribose 1-methylphosphonate 5-triphosphate synthase subunit PhnG</fullName>
    </submittedName>
</protein>
<evidence type="ECO:0000313" key="2">
    <source>
        <dbReference type="Proteomes" id="UP000243859"/>
    </source>
</evidence>
<reference evidence="1 2" key="1">
    <citation type="submission" date="2018-04" db="EMBL/GenBank/DDBJ databases">
        <title>Genomic Encyclopedia of Archaeal and Bacterial Type Strains, Phase II (KMG-II): from individual species to whole genera.</title>
        <authorList>
            <person name="Goeker M."/>
        </authorList>
    </citation>
    <scope>NUCLEOTIDE SEQUENCE [LARGE SCALE GENOMIC DNA]</scope>
    <source>
        <strain evidence="1 2">DSM 18064</strain>
    </source>
</reference>
<evidence type="ECO:0000313" key="1">
    <source>
        <dbReference type="EMBL" id="PTN01071.1"/>
    </source>
</evidence>
<dbReference type="GO" id="GO:0015716">
    <property type="term" value="P:organic phosphonate transport"/>
    <property type="evidence" value="ECO:0007669"/>
    <property type="project" value="InterPro"/>
</dbReference>
<accession>A0A2T5BPW2</accession>
<proteinExistence type="predicted"/>
<dbReference type="InterPro" id="IPR009609">
    <property type="entry name" value="Phosphonate_metab_PhnG"/>
</dbReference>
<organism evidence="1 2">
    <name type="scientific">Rhodovulum imhoffii</name>
    <dbReference type="NCBI Taxonomy" id="365340"/>
    <lineage>
        <taxon>Bacteria</taxon>
        <taxon>Pseudomonadati</taxon>
        <taxon>Pseudomonadota</taxon>
        <taxon>Alphaproteobacteria</taxon>
        <taxon>Rhodobacterales</taxon>
        <taxon>Paracoccaceae</taxon>
        <taxon>Rhodovulum</taxon>
    </lineage>
</organism>
<dbReference type="NCBIfam" id="TIGR03293">
    <property type="entry name" value="PhnG_redo"/>
    <property type="match status" value="1"/>
</dbReference>
<dbReference type="GO" id="GO:0019634">
    <property type="term" value="P:organic phosphonate metabolic process"/>
    <property type="evidence" value="ECO:0007669"/>
    <property type="project" value="InterPro"/>
</dbReference>
<sequence>MENLTTRKGWMSLLAKAPAPALTALWETQKAPPGFEWLRPPETGGVMIRGRMGGTGAPFNVGEMTVTRCALRLESGEVGHAYVQGRDKAKARIAALIDALMQTARADALREAVLEPLAESHRAARSARAERAAATRVDFFTMVRGED</sequence>
<dbReference type="Proteomes" id="UP000243859">
    <property type="component" value="Unassembled WGS sequence"/>
</dbReference>
<dbReference type="EMBL" id="QAAA01000017">
    <property type="protein sequence ID" value="PTN01071.1"/>
    <property type="molecule type" value="Genomic_DNA"/>
</dbReference>